<dbReference type="InterPro" id="IPR002725">
    <property type="entry name" value="YgjP-like_metallopeptidase"/>
</dbReference>
<gene>
    <name evidence="2" type="ORF">HMPREF1250_1427</name>
</gene>
<dbReference type="RefSeq" id="WP_023053888.1">
    <property type="nucleotide sequence ID" value="NZ_AWXA01000037.1"/>
</dbReference>
<name>U7UIZ4_9FIRM</name>
<dbReference type="PANTHER" id="PTHR30399:SF1">
    <property type="entry name" value="UTP PYROPHOSPHATASE"/>
    <property type="match status" value="1"/>
</dbReference>
<keyword evidence="3" id="KW-1185">Reference proteome</keyword>
<protein>
    <submittedName>
        <fullName evidence="2">PF01863 family protein</fullName>
    </submittedName>
</protein>
<comment type="caution">
    <text evidence="2">The sequence shown here is derived from an EMBL/GenBank/DDBJ whole genome shotgun (WGS) entry which is preliminary data.</text>
</comment>
<dbReference type="eggNOG" id="COG1451">
    <property type="taxonomic scope" value="Bacteria"/>
</dbReference>
<dbReference type="EMBL" id="AWXA01000037">
    <property type="protein sequence ID" value="ERT59261.1"/>
    <property type="molecule type" value="Genomic_DNA"/>
</dbReference>
<dbReference type="Pfam" id="PF01863">
    <property type="entry name" value="YgjP-like"/>
    <property type="match status" value="1"/>
</dbReference>
<dbReference type="PATRIC" id="fig|1111454.3.peg.1351"/>
<dbReference type="Gene3D" id="3.30.2010.10">
    <property type="entry name" value="Metalloproteases ('zincins'), catalytic domain"/>
    <property type="match status" value="1"/>
</dbReference>
<evidence type="ECO:0000313" key="2">
    <source>
        <dbReference type="EMBL" id="ERT59261.1"/>
    </source>
</evidence>
<dbReference type="PANTHER" id="PTHR30399">
    <property type="entry name" value="UNCHARACTERIZED PROTEIN YGJP"/>
    <property type="match status" value="1"/>
</dbReference>
<organism evidence="2 3">
    <name type="scientific">Megasphaera vaginalis</name>
    <name type="common">ex Srinivasan et al. 2021</name>
    <dbReference type="NCBI Taxonomy" id="1111454"/>
    <lineage>
        <taxon>Bacteria</taxon>
        <taxon>Bacillati</taxon>
        <taxon>Bacillota</taxon>
        <taxon>Negativicutes</taxon>
        <taxon>Veillonellales</taxon>
        <taxon>Veillonellaceae</taxon>
        <taxon>Megasphaera</taxon>
    </lineage>
</organism>
<sequence length="234" mass="26959">MGQKSREQLQLRDGVIVYELERKAVKNLNLRVRRDGTICVSARPGVGRERIETFLRQQEAFFRRAAAQKNIQLTSGTQLYVRGEPYVLSVREGLRSAMYLDGGRILLETPAPEDNAACLAVYRDFLASLAQRLLPLRLAALYPRLEPYGIPYPALRQRRMVSRWGSCVPAKAVVTLNTYLVIMPPPCLDQVVLHELCHLVHGDHSRRFYSLLTAVMPEWRHWRRLLREYGPYCL</sequence>
<evidence type="ECO:0000313" key="3">
    <source>
        <dbReference type="Proteomes" id="UP000017090"/>
    </source>
</evidence>
<evidence type="ECO:0000259" key="1">
    <source>
        <dbReference type="Pfam" id="PF01863"/>
    </source>
</evidence>
<accession>U7UIZ4</accession>
<proteinExistence type="predicted"/>
<feature type="domain" description="YgjP-like metallopeptidase" evidence="1">
    <location>
        <begin position="26"/>
        <end position="228"/>
    </location>
</feature>
<dbReference type="AlphaFoldDB" id="U7UIZ4"/>
<dbReference type="CDD" id="cd07344">
    <property type="entry name" value="M48_yhfN_like"/>
    <property type="match status" value="1"/>
</dbReference>
<dbReference type="InterPro" id="IPR053136">
    <property type="entry name" value="UTP_pyrophosphatase-like"/>
</dbReference>
<dbReference type="Proteomes" id="UP000017090">
    <property type="component" value="Unassembled WGS sequence"/>
</dbReference>
<reference evidence="2 3" key="1">
    <citation type="submission" date="2013-09" db="EMBL/GenBank/DDBJ databases">
        <authorList>
            <person name="Durkin A.S."/>
            <person name="Haft D.R."/>
            <person name="McCorrison J."/>
            <person name="Torralba M."/>
            <person name="Gillis M."/>
            <person name="Haft D.H."/>
            <person name="Methe B."/>
            <person name="Sutton G."/>
            <person name="Nelson K.E."/>
        </authorList>
    </citation>
    <scope>NUCLEOTIDE SEQUENCE [LARGE SCALE GENOMIC DNA]</scope>
    <source>
        <strain evidence="2 3">BV3C16-1</strain>
    </source>
</reference>